<feature type="transmembrane region" description="Helical" evidence="1">
    <location>
        <begin position="252"/>
        <end position="275"/>
    </location>
</feature>
<dbReference type="AlphaFoldDB" id="A0A6H1ZRL2"/>
<feature type="transmembrane region" description="Helical" evidence="1">
    <location>
        <begin position="127"/>
        <end position="151"/>
    </location>
</feature>
<name>A0A6H1ZRL2_9ZZZZ</name>
<keyword evidence="1" id="KW-0472">Membrane</keyword>
<dbReference type="EMBL" id="MT144162">
    <property type="protein sequence ID" value="QJA49915.1"/>
    <property type="molecule type" value="Genomic_DNA"/>
</dbReference>
<accession>A0A6H1ZRL2</accession>
<keyword evidence="1" id="KW-1133">Transmembrane helix</keyword>
<feature type="transmembrane region" description="Helical" evidence="1">
    <location>
        <begin position="190"/>
        <end position="209"/>
    </location>
</feature>
<evidence type="ECO:0000256" key="1">
    <source>
        <dbReference type="SAM" id="Phobius"/>
    </source>
</evidence>
<proteinExistence type="predicted"/>
<reference evidence="2" key="1">
    <citation type="submission" date="2020-03" db="EMBL/GenBank/DDBJ databases">
        <title>The deep terrestrial virosphere.</title>
        <authorList>
            <person name="Holmfeldt K."/>
            <person name="Nilsson E."/>
            <person name="Simone D."/>
            <person name="Lopez-Fernandez M."/>
            <person name="Wu X."/>
            <person name="de Brujin I."/>
            <person name="Lundin D."/>
            <person name="Andersson A."/>
            <person name="Bertilsson S."/>
            <person name="Dopson M."/>
        </authorList>
    </citation>
    <scope>NUCLEOTIDE SEQUENCE</scope>
    <source>
        <strain evidence="2">TM448A01530</strain>
    </source>
</reference>
<evidence type="ECO:0000313" key="2">
    <source>
        <dbReference type="EMBL" id="QJA49915.1"/>
    </source>
</evidence>
<organism evidence="2">
    <name type="scientific">viral metagenome</name>
    <dbReference type="NCBI Taxonomy" id="1070528"/>
    <lineage>
        <taxon>unclassified sequences</taxon>
        <taxon>metagenomes</taxon>
        <taxon>organismal metagenomes</taxon>
    </lineage>
</organism>
<feature type="transmembrane region" description="Helical" evidence="1">
    <location>
        <begin position="50"/>
        <end position="72"/>
    </location>
</feature>
<feature type="transmembrane region" description="Helical" evidence="1">
    <location>
        <begin position="221"/>
        <end position="240"/>
    </location>
</feature>
<keyword evidence="1" id="KW-0812">Transmembrane</keyword>
<gene>
    <name evidence="2" type="ORF">TM448A01530_0014</name>
</gene>
<feature type="transmembrane region" description="Helical" evidence="1">
    <location>
        <begin position="163"/>
        <end position="184"/>
    </location>
</feature>
<protein>
    <submittedName>
        <fullName evidence="2">Uncharacterized protein</fullName>
    </submittedName>
</protein>
<sequence>MVLGLRTIWIVIRGTNYAGRAFDEVTAQMTKLQKEQAAVARQTRQIAMGAIFAGMMFMVMGGMIAMTFMRMIEYSSMGALMIEDLRRVIENLGTAIGESVIKQFGWVIQRFIDFMKTISEHKPLVDLITLIGLVGGAIIIVGGFLLLLRGIIALTIFPVIMKLGFWLGKLLFWLGLSHAAIFALKKGFILLAKGIAAGVIMFFLVATILKALPEDIRKPVAAIVALIAAIVAATIAWLAFHGTVTMGIAVPIILGAVGAGIAAMLALIGGIEIPFVGTLQYGKRMVTQEGLAMVHPYETISRVDRPILGMEPRVSPQKIYDIDIDVSIGEVHTEADEDELAQRVARKLSDEIDVIVG</sequence>